<protein>
    <submittedName>
        <fullName evidence="1">Uncharacterized protein</fullName>
    </submittedName>
</protein>
<proteinExistence type="predicted"/>
<dbReference type="Proteomes" id="UP001314166">
    <property type="component" value="Unassembled WGS sequence"/>
</dbReference>
<reference evidence="1 2" key="1">
    <citation type="submission" date="2023-10" db="EMBL/GenBank/DDBJ databases">
        <authorList>
            <person name="Botero Cardona J."/>
        </authorList>
    </citation>
    <scope>NUCLEOTIDE SEQUENCE [LARGE SCALE GENOMIC DNA]</scope>
    <source>
        <strain evidence="1 2">R-55214</strain>
    </source>
</reference>
<gene>
    <name evidence="1" type="ORF">R55214_HHFBAMCI_01530</name>
</gene>
<evidence type="ECO:0000313" key="2">
    <source>
        <dbReference type="Proteomes" id="UP001314166"/>
    </source>
</evidence>
<dbReference type="RefSeq" id="WP_338344875.1">
    <property type="nucleotide sequence ID" value="NZ_CAUZLH010000002.1"/>
</dbReference>
<organism evidence="1 2">
    <name type="scientific">Fructobacillus evanidus</name>
    <dbReference type="NCBI Taxonomy" id="3064281"/>
    <lineage>
        <taxon>Bacteria</taxon>
        <taxon>Bacillati</taxon>
        <taxon>Bacillota</taxon>
        <taxon>Bacilli</taxon>
        <taxon>Lactobacillales</taxon>
        <taxon>Lactobacillaceae</taxon>
        <taxon>Fructobacillus</taxon>
    </lineage>
</organism>
<keyword evidence="2" id="KW-1185">Reference proteome</keyword>
<dbReference type="EMBL" id="CAUZMB010000014">
    <property type="protein sequence ID" value="CAK1254195.1"/>
    <property type="molecule type" value="Genomic_DNA"/>
</dbReference>
<evidence type="ECO:0000313" key="1">
    <source>
        <dbReference type="EMBL" id="CAK1254195.1"/>
    </source>
</evidence>
<sequence>MTKPIIEVAIDNYDEFELLMKKAQRLSAELSKVYSDIRMFQAEVSFPTFEEKQH</sequence>
<comment type="caution">
    <text evidence="1">The sequence shown here is derived from an EMBL/GenBank/DDBJ whole genome shotgun (WGS) entry which is preliminary data.</text>
</comment>
<name>A0ABM9N1S4_9LACO</name>
<accession>A0ABM9N1S4</accession>